<sequence length="356" mass="37803">MAFKSLALALAALSFHRVSAFTRLQARDGNDPYPFCNPATSPDCIVGGKYVKPDLNISDEPNAGNQAYLTYLPTHTYTLSQWSAGKYPEECHRTIAGDGFNPTDFTVHNVTYSDCPSSPWVICVSRLANKTPVQIATEVGRMPAGIRQATAAYVVYDENFGGAIGAVGGLIIGKGSYYFPTALVHEHGHAVDGDLLAPNDPFSYSDSAEWRNTVALDGYAATAYGSTAHAENFADIGRVVLINNVVPGGLAGLFPTNPNLTQIANQVARFQSKAGSYYQAGTTCDLSKKYRYPSVTVTVPTTTAAPTATASPYGQCGGWPATYTGVSACGAGYSCTTLNPHYAQCTPAPVRRSFMA</sequence>
<dbReference type="Gene3D" id="3.40.390.10">
    <property type="entry name" value="Collagenase (Catalytic Domain)"/>
    <property type="match status" value="1"/>
</dbReference>
<dbReference type="AlphaFoldDB" id="A0AA40F550"/>
<evidence type="ECO:0000256" key="2">
    <source>
        <dbReference type="SAM" id="SignalP"/>
    </source>
</evidence>
<dbReference type="GO" id="GO:0005576">
    <property type="term" value="C:extracellular region"/>
    <property type="evidence" value="ECO:0007669"/>
    <property type="project" value="InterPro"/>
</dbReference>
<organism evidence="4 5">
    <name type="scientific">Schizothecium vesticola</name>
    <dbReference type="NCBI Taxonomy" id="314040"/>
    <lineage>
        <taxon>Eukaryota</taxon>
        <taxon>Fungi</taxon>
        <taxon>Dikarya</taxon>
        <taxon>Ascomycota</taxon>
        <taxon>Pezizomycotina</taxon>
        <taxon>Sordariomycetes</taxon>
        <taxon>Sordariomycetidae</taxon>
        <taxon>Sordariales</taxon>
        <taxon>Schizotheciaceae</taxon>
        <taxon>Schizothecium</taxon>
    </lineage>
</organism>
<dbReference type="GO" id="GO:0008237">
    <property type="term" value="F:metallopeptidase activity"/>
    <property type="evidence" value="ECO:0007669"/>
    <property type="project" value="InterPro"/>
</dbReference>
<feature type="signal peptide" evidence="2">
    <location>
        <begin position="1"/>
        <end position="20"/>
    </location>
</feature>
<protein>
    <recommendedName>
        <fullName evidence="3">CBM1 domain-containing protein</fullName>
    </recommendedName>
</protein>
<dbReference type="PROSITE" id="PS51164">
    <property type="entry name" value="CBM1_2"/>
    <property type="match status" value="1"/>
</dbReference>
<keyword evidence="1 2" id="KW-0732">Signal</keyword>
<dbReference type="SUPFAM" id="SSF57180">
    <property type="entry name" value="Cellulose-binding domain"/>
    <property type="match status" value="1"/>
</dbReference>
<accession>A0AA40F550</accession>
<dbReference type="Pfam" id="PF00734">
    <property type="entry name" value="CBM_1"/>
    <property type="match status" value="1"/>
</dbReference>
<dbReference type="InterPro" id="IPR000254">
    <property type="entry name" value="CBD"/>
</dbReference>
<dbReference type="InterPro" id="IPR035971">
    <property type="entry name" value="CBD_sf"/>
</dbReference>
<evidence type="ECO:0000259" key="3">
    <source>
        <dbReference type="PROSITE" id="PS51164"/>
    </source>
</evidence>
<keyword evidence="5" id="KW-1185">Reference proteome</keyword>
<dbReference type="Proteomes" id="UP001172155">
    <property type="component" value="Unassembled WGS sequence"/>
</dbReference>
<dbReference type="GO" id="GO:0030248">
    <property type="term" value="F:cellulose binding"/>
    <property type="evidence" value="ECO:0007669"/>
    <property type="project" value="InterPro"/>
</dbReference>
<feature type="domain" description="CBM1" evidence="3">
    <location>
        <begin position="308"/>
        <end position="346"/>
    </location>
</feature>
<evidence type="ECO:0000313" key="4">
    <source>
        <dbReference type="EMBL" id="KAK0751392.1"/>
    </source>
</evidence>
<comment type="caution">
    <text evidence="4">The sequence shown here is derived from an EMBL/GenBank/DDBJ whole genome shotgun (WGS) entry which is preliminary data.</text>
</comment>
<dbReference type="EMBL" id="JAUKUD010000002">
    <property type="protein sequence ID" value="KAK0751392.1"/>
    <property type="molecule type" value="Genomic_DNA"/>
</dbReference>
<reference evidence="4" key="1">
    <citation type="submission" date="2023-06" db="EMBL/GenBank/DDBJ databases">
        <title>Genome-scale phylogeny and comparative genomics of the fungal order Sordariales.</title>
        <authorList>
            <consortium name="Lawrence Berkeley National Laboratory"/>
            <person name="Hensen N."/>
            <person name="Bonometti L."/>
            <person name="Westerberg I."/>
            <person name="Brannstrom I.O."/>
            <person name="Guillou S."/>
            <person name="Cros-Aarteil S."/>
            <person name="Calhoun S."/>
            <person name="Haridas S."/>
            <person name="Kuo A."/>
            <person name="Mondo S."/>
            <person name="Pangilinan J."/>
            <person name="Riley R."/>
            <person name="LaButti K."/>
            <person name="Andreopoulos B."/>
            <person name="Lipzen A."/>
            <person name="Chen C."/>
            <person name="Yanf M."/>
            <person name="Daum C."/>
            <person name="Ng V."/>
            <person name="Clum A."/>
            <person name="Steindorff A."/>
            <person name="Ohm R."/>
            <person name="Martin F."/>
            <person name="Silar P."/>
            <person name="Natvig D."/>
            <person name="Lalanne C."/>
            <person name="Gautier V."/>
            <person name="Ament-velasquez S.L."/>
            <person name="Kruys A."/>
            <person name="Hutchinson M.I."/>
            <person name="Powell A.J."/>
            <person name="Barry K."/>
            <person name="Miller A.N."/>
            <person name="Grigoriev I.V."/>
            <person name="Debuchy R."/>
            <person name="Gladieux P."/>
            <person name="Thoren M.H."/>
            <person name="Johannesson H."/>
        </authorList>
    </citation>
    <scope>NUCLEOTIDE SEQUENCE</scope>
    <source>
        <strain evidence="4">SMH3187-1</strain>
    </source>
</reference>
<dbReference type="InterPro" id="IPR024079">
    <property type="entry name" value="MetalloPept_cat_dom_sf"/>
</dbReference>
<feature type="chain" id="PRO_5041367773" description="CBM1 domain-containing protein" evidence="2">
    <location>
        <begin position="21"/>
        <end position="356"/>
    </location>
</feature>
<evidence type="ECO:0000313" key="5">
    <source>
        <dbReference type="Proteomes" id="UP001172155"/>
    </source>
</evidence>
<proteinExistence type="predicted"/>
<dbReference type="SMART" id="SM00236">
    <property type="entry name" value="fCBD"/>
    <property type="match status" value="1"/>
</dbReference>
<name>A0AA40F550_9PEZI</name>
<gene>
    <name evidence="4" type="ORF">B0T18DRAFT_387525</name>
</gene>
<dbReference type="GO" id="GO:0005975">
    <property type="term" value="P:carbohydrate metabolic process"/>
    <property type="evidence" value="ECO:0007669"/>
    <property type="project" value="InterPro"/>
</dbReference>
<evidence type="ECO:0000256" key="1">
    <source>
        <dbReference type="ARBA" id="ARBA00022729"/>
    </source>
</evidence>